<dbReference type="EMBL" id="AJIL01000006">
    <property type="protein sequence ID" value="KNF05642.1"/>
    <property type="molecule type" value="Genomic_DNA"/>
</dbReference>
<evidence type="ECO:0000256" key="3">
    <source>
        <dbReference type="PROSITE-ProRule" id="PRU00221"/>
    </source>
</evidence>
<evidence type="ECO:0000256" key="2">
    <source>
        <dbReference type="ARBA" id="ARBA00022737"/>
    </source>
</evidence>
<dbReference type="AlphaFoldDB" id="A0A0L0W2E3"/>
<feature type="compositionally biased region" description="Basic and acidic residues" evidence="4">
    <location>
        <begin position="563"/>
        <end position="579"/>
    </location>
</feature>
<accession>A0A0L0W2E3</accession>
<feature type="compositionally biased region" description="Polar residues" evidence="4">
    <location>
        <begin position="110"/>
        <end position="131"/>
    </location>
</feature>
<name>A0A0L0W2E3_9BASI</name>
<keyword evidence="1 3" id="KW-0853">WD repeat</keyword>
<feature type="compositionally biased region" description="Acidic residues" evidence="4">
    <location>
        <begin position="83"/>
        <end position="96"/>
    </location>
</feature>
<feature type="compositionally biased region" description="Low complexity" evidence="4">
    <location>
        <begin position="242"/>
        <end position="251"/>
    </location>
</feature>
<feature type="compositionally biased region" description="Polar residues" evidence="4">
    <location>
        <begin position="221"/>
        <end position="236"/>
    </location>
</feature>
<dbReference type="STRING" id="1165861.A0A0L0W2E3"/>
<evidence type="ECO:0000313" key="6">
    <source>
        <dbReference type="EMBL" id="KNF05642.1"/>
    </source>
</evidence>
<dbReference type="SUPFAM" id="SSF50978">
    <property type="entry name" value="WD40 repeat-like"/>
    <property type="match status" value="1"/>
</dbReference>
<feature type="compositionally biased region" description="Basic and acidic residues" evidence="4">
    <location>
        <begin position="97"/>
        <end position="109"/>
    </location>
</feature>
<dbReference type="Gene3D" id="2.130.10.10">
    <property type="entry name" value="YVTN repeat-like/Quinoprotein amine dehydrogenase"/>
    <property type="match status" value="2"/>
</dbReference>
<dbReference type="InterPro" id="IPR057544">
    <property type="entry name" value="Beta-prop_SPT8"/>
</dbReference>
<evidence type="ECO:0000259" key="5">
    <source>
        <dbReference type="Pfam" id="PF23798"/>
    </source>
</evidence>
<dbReference type="Pfam" id="PF23798">
    <property type="entry name" value="Beta-prop_SPT8"/>
    <property type="match status" value="2"/>
</dbReference>
<dbReference type="PROSITE" id="PS50082">
    <property type="entry name" value="WD_REPEATS_2"/>
    <property type="match status" value="1"/>
</dbReference>
<dbReference type="PANTHER" id="PTHR19848:SF8">
    <property type="entry name" value="F-BOX AND WD REPEAT DOMAIN CONTAINING 7"/>
    <property type="match status" value="1"/>
</dbReference>
<feature type="domain" description="Transcription factor spt8 beta-propeller" evidence="5">
    <location>
        <begin position="308"/>
        <end position="578"/>
    </location>
</feature>
<dbReference type="PANTHER" id="PTHR19848">
    <property type="entry name" value="WD40 REPEAT PROTEIN"/>
    <property type="match status" value="1"/>
</dbReference>
<proteinExistence type="predicted"/>
<feature type="compositionally biased region" description="Acidic residues" evidence="4">
    <location>
        <begin position="617"/>
        <end position="626"/>
    </location>
</feature>
<dbReference type="InterPro" id="IPR001680">
    <property type="entry name" value="WD40_rpt"/>
</dbReference>
<sequence>MANHNKNNPTGDLGKWGYDVDILNDSSSMNMEDDSFDGNKTTLIFPFKPEDGPSSSNNPKTGPVNTSQSVPSTSKDQEMYSSGEEEEEDDQQEGEGQENRGNRADDQDHQYSASSSQHIPGSSAQTDNNSSGEDDDMDIEQGNEDEEDPAENEGDEVGQEEEDDDVEDDDEDNEEGDNNEDDEEEENDDGYDDDDRGGGEDDDEQGTRSQTAEDDSLRLSRATSIQQAQQNSTHNLSPPPASIATTTTSHAQSPSKHEELRLEAVDQLTRLDLSPQSTTPTNTYRYQVSQRYQSVTKARTFHRAPIIDPLVFIPHGCSVHALAVPPCGSHLFSGGQDGFIRRISIHQSVTGSSAENLTMKQGGHVPLIDKDVDKTTIFLTGYWENEDHKSVSDTSDLPLKWGPKSVGNATQVSPVYSLAIHNEELWGLSGTESGNINLFTIRHDEGHIRHVFKASNPPTPGPLTATSDVRGHKPGSVISSIDLNSDQNIAFSGGWDGIVLGWDLNTGQVVNKFIAHASQISTVSMRPDCRIPIYDSKFEEDLMEREEEERRVDCSEQADEQVDQEKKMNDEDTEMKTVESVEVSNPNPTKGVESVQDKGIGSSATSSPDQPLASDIVGEEDSEEDGSLFGGADNSGSDLDETPEPSVPLASISPVRGRLSGGSGLILPSVAGGGEKSKISAPPLILPTIATNKAKVIAPIKPVLPPTNLTQVPSVLDSSLPYINDDILMTSGIDGQVYLWDRRISGTESRGYVRKLELSKSTSPWTACSSWSLDGRSIFVGRRNNSVDIYDLRFIHHAHSRIHNPSIVQRSIKLPTSSGPVSCVKAWPDHNHILCASFDNLRLYNLNAIEPSSHRKSTINQIPKIPFKIIPGHSSGVVSQMCITPSFRFLITASGDRGWQNTSNDSVVIHEIRAPPPLT</sequence>
<feature type="region of interest" description="Disordered" evidence="4">
    <location>
        <begin position="1"/>
        <end position="258"/>
    </location>
</feature>
<feature type="repeat" description="WD" evidence="3">
    <location>
        <begin position="478"/>
        <end position="512"/>
    </location>
</feature>
<feature type="compositionally biased region" description="Acidic residues" evidence="4">
    <location>
        <begin position="132"/>
        <end position="204"/>
    </location>
</feature>
<comment type="caution">
    <text evidence="6">The sequence shown here is derived from an EMBL/GenBank/DDBJ whole genome shotgun (WGS) entry which is preliminary data.</text>
</comment>
<gene>
    <name evidence="6" type="ORF">PSTG_01045</name>
</gene>
<evidence type="ECO:0000256" key="4">
    <source>
        <dbReference type="SAM" id="MobiDB-lite"/>
    </source>
</evidence>
<keyword evidence="2" id="KW-0677">Repeat</keyword>
<keyword evidence="7" id="KW-1185">Reference proteome</keyword>
<feature type="region of interest" description="Disordered" evidence="4">
    <location>
        <begin position="542"/>
        <end position="654"/>
    </location>
</feature>
<reference evidence="7" key="1">
    <citation type="submission" date="2014-03" db="EMBL/GenBank/DDBJ databases">
        <title>The Genome Sequence of Puccinia striiformis f. sp. tritici PST-78.</title>
        <authorList>
            <consortium name="The Broad Institute Genome Sequencing Platform"/>
            <person name="Cuomo C."/>
            <person name="Hulbert S."/>
            <person name="Chen X."/>
            <person name="Walker B."/>
            <person name="Young S.K."/>
            <person name="Zeng Q."/>
            <person name="Gargeya S."/>
            <person name="Fitzgerald M."/>
            <person name="Haas B."/>
            <person name="Abouelleil A."/>
            <person name="Alvarado L."/>
            <person name="Arachchi H.M."/>
            <person name="Berlin A.M."/>
            <person name="Chapman S.B."/>
            <person name="Goldberg J."/>
            <person name="Griggs A."/>
            <person name="Gujja S."/>
            <person name="Hansen M."/>
            <person name="Howarth C."/>
            <person name="Imamovic A."/>
            <person name="Larimer J."/>
            <person name="McCowan C."/>
            <person name="Montmayeur A."/>
            <person name="Murphy C."/>
            <person name="Neiman D."/>
            <person name="Pearson M."/>
            <person name="Priest M."/>
            <person name="Roberts A."/>
            <person name="Saif S."/>
            <person name="Shea T."/>
            <person name="Sisk P."/>
            <person name="Sykes S."/>
            <person name="Wortman J."/>
            <person name="Nusbaum C."/>
            <person name="Birren B."/>
        </authorList>
    </citation>
    <scope>NUCLEOTIDE SEQUENCE [LARGE SCALE GENOMIC DNA]</scope>
    <source>
        <strain evidence="7">race PST-78</strain>
    </source>
</reference>
<organism evidence="6 7">
    <name type="scientific">Puccinia striiformis f. sp. tritici PST-78</name>
    <dbReference type="NCBI Taxonomy" id="1165861"/>
    <lineage>
        <taxon>Eukaryota</taxon>
        <taxon>Fungi</taxon>
        <taxon>Dikarya</taxon>
        <taxon>Basidiomycota</taxon>
        <taxon>Pucciniomycotina</taxon>
        <taxon>Pucciniomycetes</taxon>
        <taxon>Pucciniales</taxon>
        <taxon>Pucciniaceae</taxon>
        <taxon>Puccinia</taxon>
    </lineage>
</organism>
<dbReference type="InterPro" id="IPR036322">
    <property type="entry name" value="WD40_repeat_dom_sf"/>
</dbReference>
<feature type="compositionally biased region" description="Polar residues" evidence="4">
    <location>
        <begin position="53"/>
        <end position="74"/>
    </location>
</feature>
<evidence type="ECO:0000313" key="7">
    <source>
        <dbReference type="Proteomes" id="UP000054564"/>
    </source>
</evidence>
<feature type="compositionally biased region" description="Polar residues" evidence="4">
    <location>
        <begin position="1"/>
        <end position="10"/>
    </location>
</feature>
<dbReference type="Proteomes" id="UP000054564">
    <property type="component" value="Unassembled WGS sequence"/>
</dbReference>
<dbReference type="SMART" id="SM00320">
    <property type="entry name" value="WD40"/>
    <property type="match status" value="7"/>
</dbReference>
<dbReference type="InterPro" id="IPR015943">
    <property type="entry name" value="WD40/YVTN_repeat-like_dom_sf"/>
</dbReference>
<feature type="domain" description="Transcription factor spt8 beta-propeller" evidence="5">
    <location>
        <begin position="718"/>
        <end position="912"/>
    </location>
</feature>
<dbReference type="OrthoDB" id="10260946at2759"/>
<protein>
    <recommendedName>
        <fullName evidence="5">Transcription factor spt8 beta-propeller domain-containing protein</fullName>
    </recommendedName>
</protein>
<evidence type="ECO:0000256" key="1">
    <source>
        <dbReference type="ARBA" id="ARBA00022574"/>
    </source>
</evidence>